<evidence type="ECO:0000256" key="5">
    <source>
        <dbReference type="PROSITE-ProRule" id="PRU01161"/>
    </source>
</evidence>
<evidence type="ECO:0000313" key="9">
    <source>
        <dbReference type="Proteomes" id="UP000007799"/>
    </source>
</evidence>
<dbReference type="SUPFAM" id="SSF52151">
    <property type="entry name" value="FabD/lysophospholipase-like"/>
    <property type="match status" value="1"/>
</dbReference>
<keyword evidence="3 5" id="KW-0442">Lipid degradation</keyword>
<dbReference type="GO" id="GO:0016042">
    <property type="term" value="P:lipid catabolic process"/>
    <property type="evidence" value="ECO:0007669"/>
    <property type="project" value="UniProtKB-UniRule"/>
</dbReference>
<dbReference type="Gene3D" id="3.40.1090.10">
    <property type="entry name" value="Cytosolic phospholipase A2 catalytic domain"/>
    <property type="match status" value="1"/>
</dbReference>
<evidence type="ECO:0000256" key="1">
    <source>
        <dbReference type="ARBA" id="ARBA00022801"/>
    </source>
</evidence>
<feature type="domain" description="PNPLA" evidence="7">
    <location>
        <begin position="172"/>
        <end position="517"/>
    </location>
</feature>
<sequence length="718" mass="80028">MGWWNTIRGWFAAEEVDEEEEEEEIPVYDQVKAQELFRAYDTNRNGRLSWTEFEAALASFGEVRFKQDDRKLFDEVANHNGTIGLEDVMKKDVQRRLRDRMELGKALRPPVEGGGLRFIEPDASFKHNKKAIEDNCKEYLAKLGMVRMKQEPMTDTYLCNEAGEPQHPLVDLVMEGGGTLGLALVGFAWALEEAGVRFRSVAGTSAGAINAAFLASSGAVSDRRAHLANAALNDDFAKEFVDNSPTMTGKVESPKSFLSRKLGLGWFKHGALSFGWWLSSWFTSLEGTLDAGKAVRKLAHGPLDQLFSNKLGGIKAFLKKNALTVYTLFRIVWIRLGLVDGQGFEDWLDKKLRQIGGCSTLEALLGDGKHLHLDQSQVRFLRKSDPSEQPPDDIRAFVLQPELAMVTTDITTGSRVIFPRHAPAYFEHMRHVRIARLVRACMSVPIFFKPLTIKDIPNYDPRHPVSAKELLAAHPKSLAARAWTGWPGSLNYDGSIPSQATFVDGGLVSNFPLDVFHMSHEDVWLPSVGVKLGVDYVQPSPDEPNLSQLMGGMLNTMRRHGDATFLAKNQAANRLVTEIWIPGSVDSKWLSFNLDDRSKAILYAAGVRAAIGFLEKFDWEHYKKMRRVLYQGQHEFFAHNSANLRDRVTTMAATTEAGGAPATHAVRPLAVTAFATPTPVTAPGHVGARHPHRPRSHVNPIERSFLADLKEEIRSENP</sequence>
<name>F2U7T4_SALR5</name>
<dbReference type="GO" id="GO:0005509">
    <property type="term" value="F:calcium ion binding"/>
    <property type="evidence" value="ECO:0007669"/>
    <property type="project" value="InterPro"/>
</dbReference>
<evidence type="ECO:0000256" key="2">
    <source>
        <dbReference type="ARBA" id="ARBA00022837"/>
    </source>
</evidence>
<dbReference type="GO" id="GO:0052689">
    <property type="term" value="F:carboxylic ester hydrolase activity"/>
    <property type="evidence" value="ECO:0007669"/>
    <property type="project" value="UniProtKB-ARBA"/>
</dbReference>
<feature type="domain" description="EF-hand" evidence="6">
    <location>
        <begin position="28"/>
        <end position="63"/>
    </location>
</feature>
<feature type="short sequence motif" description="DGA/G" evidence="5">
    <location>
        <begin position="504"/>
        <end position="506"/>
    </location>
</feature>
<gene>
    <name evidence="8" type="ORF">PTSG_04568</name>
</gene>
<dbReference type="InterPro" id="IPR018247">
    <property type="entry name" value="EF_Hand_1_Ca_BS"/>
</dbReference>
<dbReference type="PROSITE" id="PS51635">
    <property type="entry name" value="PNPLA"/>
    <property type="match status" value="1"/>
</dbReference>
<dbReference type="InterPro" id="IPR050301">
    <property type="entry name" value="NTE"/>
</dbReference>
<organism evidence="9">
    <name type="scientific">Salpingoeca rosetta (strain ATCC 50818 / BSB-021)</name>
    <dbReference type="NCBI Taxonomy" id="946362"/>
    <lineage>
        <taxon>Eukaryota</taxon>
        <taxon>Choanoflagellata</taxon>
        <taxon>Craspedida</taxon>
        <taxon>Salpingoecidae</taxon>
        <taxon>Salpingoeca</taxon>
    </lineage>
</organism>
<dbReference type="GeneID" id="16075245"/>
<dbReference type="PROSITE" id="PS00018">
    <property type="entry name" value="EF_HAND_1"/>
    <property type="match status" value="1"/>
</dbReference>
<keyword evidence="2" id="KW-0106">Calcium</keyword>
<dbReference type="OrthoDB" id="567793at2759"/>
<keyword evidence="4 5" id="KW-0443">Lipid metabolism</keyword>
<dbReference type="InterPro" id="IPR002641">
    <property type="entry name" value="PNPLA_dom"/>
</dbReference>
<dbReference type="Pfam" id="PF13405">
    <property type="entry name" value="EF-hand_6"/>
    <property type="match status" value="1"/>
</dbReference>
<dbReference type="Gene3D" id="1.10.238.10">
    <property type="entry name" value="EF-hand"/>
    <property type="match status" value="1"/>
</dbReference>
<evidence type="ECO:0000259" key="7">
    <source>
        <dbReference type="PROSITE" id="PS51635"/>
    </source>
</evidence>
<dbReference type="SUPFAM" id="SSF47473">
    <property type="entry name" value="EF-hand"/>
    <property type="match status" value="1"/>
</dbReference>
<protein>
    <recommendedName>
        <fullName evidence="10">PNPLA domain-containing protein</fullName>
    </recommendedName>
</protein>
<reference evidence="8" key="1">
    <citation type="submission" date="2009-08" db="EMBL/GenBank/DDBJ databases">
        <title>Annotation of Salpingoeca rosetta.</title>
        <authorList>
            <consortium name="The Broad Institute Genome Sequencing Platform"/>
            <person name="Russ C."/>
            <person name="Cuomo C."/>
            <person name="Burger G."/>
            <person name="Gray M.W."/>
            <person name="Holland P.W.H."/>
            <person name="King N."/>
            <person name="Lang F.B.F."/>
            <person name="Roger A.J."/>
            <person name="Ruiz-Trillo I."/>
            <person name="Young S.K."/>
            <person name="Zeng Q."/>
            <person name="Gargeya S."/>
            <person name="Alvarado L."/>
            <person name="Berlin A."/>
            <person name="Chapman S.B."/>
            <person name="Chen Z."/>
            <person name="Freedman E."/>
            <person name="Gellesch M."/>
            <person name="Goldberg J."/>
            <person name="Griggs A."/>
            <person name="Gujja S."/>
            <person name="Heilman E."/>
            <person name="Heiman D."/>
            <person name="Howarth C."/>
            <person name="Mehta T."/>
            <person name="Neiman D."/>
            <person name="Pearson M."/>
            <person name="Roberts A."/>
            <person name="Saif S."/>
            <person name="Shea T."/>
            <person name="Shenoy N."/>
            <person name="Sisk P."/>
            <person name="Stolte C."/>
            <person name="Sykes S."/>
            <person name="White J."/>
            <person name="Yandava C."/>
            <person name="Haas B."/>
            <person name="Nusbaum C."/>
            <person name="Birren B."/>
        </authorList>
    </citation>
    <scope>NUCLEOTIDE SEQUENCE [LARGE SCALE GENOMIC DNA]</scope>
    <source>
        <strain evidence="8">ATCC 50818</strain>
    </source>
</reference>
<dbReference type="InterPro" id="IPR011992">
    <property type="entry name" value="EF-hand-dom_pair"/>
</dbReference>
<dbReference type="EMBL" id="GL832964">
    <property type="protein sequence ID" value="EGD72839.1"/>
    <property type="molecule type" value="Genomic_DNA"/>
</dbReference>
<evidence type="ECO:0000313" key="8">
    <source>
        <dbReference type="EMBL" id="EGD72839.1"/>
    </source>
</evidence>
<evidence type="ECO:0000259" key="6">
    <source>
        <dbReference type="PROSITE" id="PS50222"/>
    </source>
</evidence>
<proteinExistence type="predicted"/>
<dbReference type="PROSITE" id="PS50222">
    <property type="entry name" value="EF_HAND_2"/>
    <property type="match status" value="1"/>
</dbReference>
<dbReference type="InterPro" id="IPR016035">
    <property type="entry name" value="Acyl_Trfase/lysoPLipase"/>
</dbReference>
<keyword evidence="1 5" id="KW-0378">Hydrolase</keyword>
<dbReference type="InterPro" id="IPR002048">
    <property type="entry name" value="EF_hand_dom"/>
</dbReference>
<feature type="short sequence motif" description="GXGXXG" evidence="5">
    <location>
        <begin position="176"/>
        <end position="181"/>
    </location>
</feature>
<dbReference type="PANTHER" id="PTHR14226:SF78">
    <property type="entry name" value="SLR0060 PROTEIN"/>
    <property type="match status" value="1"/>
</dbReference>
<dbReference type="RefSeq" id="XP_004994662.1">
    <property type="nucleotide sequence ID" value="XM_004994605.1"/>
</dbReference>
<dbReference type="PANTHER" id="PTHR14226">
    <property type="entry name" value="NEUROPATHY TARGET ESTERASE/SWISS CHEESE D.MELANOGASTER"/>
    <property type="match status" value="1"/>
</dbReference>
<feature type="short sequence motif" description="GXSXG" evidence="5">
    <location>
        <begin position="203"/>
        <end position="207"/>
    </location>
</feature>
<dbReference type="GO" id="GO:0016298">
    <property type="term" value="F:lipase activity"/>
    <property type="evidence" value="ECO:0007669"/>
    <property type="project" value="UniProtKB-ARBA"/>
</dbReference>
<accession>F2U7T4</accession>
<dbReference type="KEGG" id="sre:PTSG_04568"/>
<dbReference type="InParanoid" id="F2U7T4"/>
<evidence type="ECO:0000256" key="3">
    <source>
        <dbReference type="ARBA" id="ARBA00022963"/>
    </source>
</evidence>
<dbReference type="Pfam" id="PF01734">
    <property type="entry name" value="Patatin"/>
    <property type="match status" value="1"/>
</dbReference>
<evidence type="ECO:0000256" key="4">
    <source>
        <dbReference type="ARBA" id="ARBA00023098"/>
    </source>
</evidence>
<evidence type="ECO:0008006" key="10">
    <source>
        <dbReference type="Google" id="ProtNLM"/>
    </source>
</evidence>
<dbReference type="Proteomes" id="UP000007799">
    <property type="component" value="Unassembled WGS sequence"/>
</dbReference>
<feature type="active site" description="Proton acceptor" evidence="5">
    <location>
        <position position="504"/>
    </location>
</feature>
<feature type="active site" description="Nucleophile" evidence="5">
    <location>
        <position position="205"/>
    </location>
</feature>
<keyword evidence="9" id="KW-1185">Reference proteome</keyword>
<dbReference type="AlphaFoldDB" id="F2U7T4"/>